<protein>
    <recommendedName>
        <fullName evidence="4">Kinetochore protein SPC25</fullName>
    </recommendedName>
</protein>
<dbReference type="InParanoid" id="K3W6J4"/>
<reference evidence="3" key="1">
    <citation type="journal article" date="2010" name="Genome Biol.">
        <title>Genome sequence of the necrotrophic plant pathogen Pythium ultimum reveals original pathogenicity mechanisms and effector repertoire.</title>
        <authorList>
            <person name="Levesque C.A."/>
            <person name="Brouwer H."/>
            <person name="Cano L."/>
            <person name="Hamilton J.P."/>
            <person name="Holt C."/>
            <person name="Huitema E."/>
            <person name="Raffaele S."/>
            <person name="Robideau G.P."/>
            <person name="Thines M."/>
            <person name="Win J."/>
            <person name="Zerillo M.M."/>
            <person name="Beakes G.W."/>
            <person name="Boore J.L."/>
            <person name="Busam D."/>
            <person name="Dumas B."/>
            <person name="Ferriera S."/>
            <person name="Fuerstenberg S.I."/>
            <person name="Gachon C.M."/>
            <person name="Gaulin E."/>
            <person name="Govers F."/>
            <person name="Grenville-Briggs L."/>
            <person name="Horner N."/>
            <person name="Hostetler J."/>
            <person name="Jiang R.H."/>
            <person name="Johnson J."/>
            <person name="Krajaejun T."/>
            <person name="Lin H."/>
            <person name="Meijer H.J."/>
            <person name="Moore B."/>
            <person name="Morris P."/>
            <person name="Phuntmart V."/>
            <person name="Puiu D."/>
            <person name="Shetty J."/>
            <person name="Stajich J.E."/>
            <person name="Tripathy S."/>
            <person name="Wawra S."/>
            <person name="van West P."/>
            <person name="Whitty B.R."/>
            <person name="Coutinho P.M."/>
            <person name="Henrissat B."/>
            <person name="Martin F."/>
            <person name="Thomas P.D."/>
            <person name="Tyler B.M."/>
            <person name="De Vries R.P."/>
            <person name="Kamoun S."/>
            <person name="Yandell M."/>
            <person name="Tisserat N."/>
            <person name="Buell C.R."/>
        </authorList>
    </citation>
    <scope>NUCLEOTIDE SEQUENCE</scope>
    <source>
        <strain evidence="3">DAOM:BR144</strain>
    </source>
</reference>
<dbReference type="OMA" id="FMRTILD"/>
<dbReference type="HOGENOM" id="CLU_1690259_0_0_1"/>
<feature type="coiled-coil region" evidence="1">
    <location>
        <begin position="2"/>
        <end position="49"/>
    </location>
</feature>
<sequence length="156" mass="17973">MISKLKQEVSTLSSRLQDDQIKREKEIEKLQTENKLRAVEDNLQLAQANKLLEIYRLVTSTEIQLIETLEDDDEPSCTDVSCTTIDSATGKHFQFELGVPEDEHEEIEYLPGDAPSKDIKIPSYLQDELSFKRPEMTKFMRTILDVVIRKNAKSSR</sequence>
<accession>K3W6J4</accession>
<evidence type="ECO:0000313" key="3">
    <source>
        <dbReference type="Proteomes" id="UP000019132"/>
    </source>
</evidence>
<dbReference type="Gene3D" id="3.90.1150.80">
    <property type="match status" value="1"/>
</dbReference>
<reference evidence="3" key="2">
    <citation type="submission" date="2010-04" db="EMBL/GenBank/DDBJ databases">
        <authorList>
            <person name="Buell R."/>
            <person name="Hamilton J."/>
            <person name="Hostetler J."/>
        </authorList>
    </citation>
    <scope>NUCLEOTIDE SEQUENCE [LARGE SCALE GENOMIC DNA]</scope>
    <source>
        <strain evidence="3">DAOM:BR144</strain>
    </source>
</reference>
<dbReference type="Proteomes" id="UP000019132">
    <property type="component" value="Unassembled WGS sequence"/>
</dbReference>
<dbReference type="AlphaFoldDB" id="K3W6J4"/>
<dbReference type="EnsemblProtists" id="PYU1_T000585">
    <property type="protein sequence ID" value="PYU1_T000585"/>
    <property type="gene ID" value="PYU1_G000585"/>
</dbReference>
<dbReference type="InterPro" id="IPR038608">
    <property type="entry name" value="Csm1/Pcs1_C_sf"/>
</dbReference>
<name>K3W6J4_GLOUD</name>
<proteinExistence type="predicted"/>
<dbReference type="eggNOG" id="ENOG502S5M1">
    <property type="taxonomic scope" value="Eukaryota"/>
</dbReference>
<reference evidence="2" key="3">
    <citation type="submission" date="2015-02" db="UniProtKB">
        <authorList>
            <consortium name="EnsemblProtists"/>
        </authorList>
    </citation>
    <scope>IDENTIFICATION</scope>
    <source>
        <strain evidence="2">DAOM BR144</strain>
    </source>
</reference>
<keyword evidence="1" id="KW-0175">Coiled coil</keyword>
<keyword evidence="3" id="KW-1185">Reference proteome</keyword>
<evidence type="ECO:0008006" key="4">
    <source>
        <dbReference type="Google" id="ProtNLM"/>
    </source>
</evidence>
<evidence type="ECO:0000256" key="1">
    <source>
        <dbReference type="SAM" id="Coils"/>
    </source>
</evidence>
<dbReference type="EMBL" id="GL376620">
    <property type="status" value="NOT_ANNOTATED_CDS"/>
    <property type="molecule type" value="Genomic_DNA"/>
</dbReference>
<evidence type="ECO:0000313" key="2">
    <source>
        <dbReference type="EnsemblProtists" id="PYU1_T000585"/>
    </source>
</evidence>
<dbReference type="VEuPathDB" id="FungiDB:PYU1_G000585"/>
<organism evidence="2 3">
    <name type="scientific">Globisporangium ultimum (strain ATCC 200006 / CBS 805.95 / DAOM BR144)</name>
    <name type="common">Pythium ultimum</name>
    <dbReference type="NCBI Taxonomy" id="431595"/>
    <lineage>
        <taxon>Eukaryota</taxon>
        <taxon>Sar</taxon>
        <taxon>Stramenopiles</taxon>
        <taxon>Oomycota</taxon>
        <taxon>Peronosporomycetes</taxon>
        <taxon>Pythiales</taxon>
        <taxon>Pythiaceae</taxon>
        <taxon>Globisporangium</taxon>
    </lineage>
</organism>